<dbReference type="GeneTree" id="ENSGT00940000154996"/>
<evidence type="ECO:0000256" key="6">
    <source>
        <dbReference type="ARBA" id="ARBA00022989"/>
    </source>
</evidence>
<dbReference type="Proteomes" id="UP000264820">
    <property type="component" value="Unplaced"/>
</dbReference>
<dbReference type="InterPro" id="IPR007110">
    <property type="entry name" value="Ig-like_dom"/>
</dbReference>
<keyword evidence="7 11" id="KW-0472">Membrane</keyword>
<evidence type="ECO:0000256" key="8">
    <source>
        <dbReference type="ARBA" id="ARBA00023157"/>
    </source>
</evidence>
<keyword evidence="6 11" id="KW-1133">Transmembrane helix</keyword>
<keyword evidence="10" id="KW-0393">Immunoglobulin domain</keyword>
<keyword evidence="8" id="KW-1015">Disulfide bond</keyword>
<dbReference type="Ensembl" id="ENSHCOT00000005586.1">
    <property type="protein sequence ID" value="ENSHCOP00000005327.1"/>
    <property type="gene ID" value="ENSHCOG00000006955.1"/>
</dbReference>
<evidence type="ECO:0000313" key="14">
    <source>
        <dbReference type="Ensembl" id="ENSHCOP00000005327.1"/>
    </source>
</evidence>
<dbReference type="FunFam" id="2.60.40.10:FF:000076">
    <property type="entry name" value="Leucine-rich repeat and Ig domain-containing 4"/>
    <property type="match status" value="1"/>
</dbReference>
<dbReference type="PROSITE" id="PS50835">
    <property type="entry name" value="IG_LIKE"/>
    <property type="match status" value="1"/>
</dbReference>
<dbReference type="Pfam" id="PF07679">
    <property type="entry name" value="I-set"/>
    <property type="match status" value="1"/>
</dbReference>
<dbReference type="PANTHER" id="PTHR45842">
    <property type="entry name" value="SYNAPTIC ADHESION-LIKE MOLECULE SALM"/>
    <property type="match status" value="1"/>
</dbReference>
<evidence type="ECO:0000256" key="12">
    <source>
        <dbReference type="SAM" id="SignalP"/>
    </source>
</evidence>
<evidence type="ECO:0000256" key="7">
    <source>
        <dbReference type="ARBA" id="ARBA00023136"/>
    </source>
</evidence>
<evidence type="ECO:0000256" key="4">
    <source>
        <dbReference type="ARBA" id="ARBA00022729"/>
    </source>
</evidence>
<dbReference type="InterPro" id="IPR050467">
    <property type="entry name" value="LRFN"/>
</dbReference>
<dbReference type="InterPro" id="IPR003598">
    <property type="entry name" value="Ig_sub2"/>
</dbReference>
<dbReference type="InterPro" id="IPR003599">
    <property type="entry name" value="Ig_sub"/>
</dbReference>
<dbReference type="STRING" id="109280.ENSHCOP00000005327"/>
<evidence type="ECO:0000256" key="3">
    <source>
        <dbReference type="ARBA" id="ARBA00022692"/>
    </source>
</evidence>
<dbReference type="InterPro" id="IPR026906">
    <property type="entry name" value="LRR_5"/>
</dbReference>
<dbReference type="SMART" id="SM00369">
    <property type="entry name" value="LRR_TYP"/>
    <property type="match status" value="10"/>
</dbReference>
<feature type="transmembrane region" description="Helical" evidence="11">
    <location>
        <begin position="530"/>
        <end position="555"/>
    </location>
</feature>
<reference evidence="14" key="2">
    <citation type="submission" date="2025-09" db="UniProtKB">
        <authorList>
            <consortium name="Ensembl"/>
        </authorList>
    </citation>
    <scope>IDENTIFICATION</scope>
</reference>
<dbReference type="PROSITE" id="PS51450">
    <property type="entry name" value="LRR"/>
    <property type="match status" value="2"/>
</dbReference>
<dbReference type="InterPro" id="IPR013783">
    <property type="entry name" value="Ig-like_fold"/>
</dbReference>
<evidence type="ECO:0000256" key="9">
    <source>
        <dbReference type="ARBA" id="ARBA00023180"/>
    </source>
</evidence>
<protein>
    <submittedName>
        <fullName evidence="14">Leucine rich repeat and Ig domain containing 4a</fullName>
    </submittedName>
</protein>
<sequence length="597" mass="65809">MFVEFCMWGAFCVLTAGLAVTSQVLGSCPHHCHCGTTVSVINCSYARLAVVPERLPLDLTGLNLSHNAIRTLAPEQFRALTRLEDLDLSDNHLAYVDADAFLGLRSLLDLRLARNRLKVLPVGAFAGLSRLRLLDVSRNEILGFLDFTFRDLAGLRVLEALHNDVVFISRQAFAGLSDLRQLHLDACNLTLVPTEAFARLGRLTVLHLHRLDSSVLPNYAFLGLARLKELIITDWPRLETLSTNSLVGLNLTSLAIRNCKISVVPYAALHHLVYLVNLDLSCNPISYIQGNQLRDLLRLEEFRLVGGRLRRIETATFQGLARLSLLNVSGNLLSTLEEGVFHSVDTLRHLGLDGNPLACDCRLLWLTQRRSSLDFGGGLPTCGALGQWDFLDYTAVEMAELLTCQPPRVQLHQPGLVSVDQGHTAVMHCNAEGQPEPSVTWLDPKRKALMGTGRIRAAANGSMEVRYAQPQDAGIYRCVASNAAGYDTQPVELHVRALTKKKPFHFKSRLAALPSSSPDMQEPPFDVKTLLIAASIGFLSFFSSVGLCFVAIFFWSKGRGQIKHTANIAYVPHSAATSRNGGTGNYMETSRFTMKLM</sequence>
<feature type="domain" description="Ig-like" evidence="13">
    <location>
        <begin position="407"/>
        <end position="494"/>
    </location>
</feature>
<reference evidence="14" key="1">
    <citation type="submission" date="2025-08" db="UniProtKB">
        <authorList>
            <consortium name="Ensembl"/>
        </authorList>
    </citation>
    <scope>IDENTIFICATION</scope>
</reference>
<evidence type="ECO:0000256" key="1">
    <source>
        <dbReference type="ARBA" id="ARBA00004479"/>
    </source>
</evidence>
<dbReference type="SMART" id="SM00409">
    <property type="entry name" value="IG"/>
    <property type="match status" value="1"/>
</dbReference>
<keyword evidence="2" id="KW-0433">Leucine-rich repeat</keyword>
<dbReference type="SUPFAM" id="SSF48726">
    <property type="entry name" value="Immunoglobulin"/>
    <property type="match status" value="1"/>
</dbReference>
<evidence type="ECO:0000256" key="10">
    <source>
        <dbReference type="ARBA" id="ARBA00023319"/>
    </source>
</evidence>
<evidence type="ECO:0000256" key="2">
    <source>
        <dbReference type="ARBA" id="ARBA00022614"/>
    </source>
</evidence>
<dbReference type="InterPro" id="IPR032675">
    <property type="entry name" value="LRR_dom_sf"/>
</dbReference>
<evidence type="ECO:0000256" key="11">
    <source>
        <dbReference type="SAM" id="Phobius"/>
    </source>
</evidence>
<accession>A0A3Q2XMU1</accession>
<dbReference type="Pfam" id="PF13855">
    <property type="entry name" value="LRR_8"/>
    <property type="match status" value="2"/>
</dbReference>
<comment type="subcellular location">
    <subcellularLocation>
        <location evidence="1">Membrane</location>
        <topology evidence="1">Single-pass type I membrane protein</topology>
    </subcellularLocation>
</comment>
<dbReference type="InterPro" id="IPR001611">
    <property type="entry name" value="Leu-rich_rpt"/>
</dbReference>
<keyword evidence="3 11" id="KW-0812">Transmembrane</keyword>
<name>A0A3Q2XMU1_HIPCM</name>
<keyword evidence="9" id="KW-0325">Glycoprotein</keyword>
<dbReference type="InterPro" id="IPR003591">
    <property type="entry name" value="Leu-rich_rpt_typical-subtyp"/>
</dbReference>
<dbReference type="FunFam" id="3.80.10.10:FF:000014">
    <property type="entry name" value="Leucine-rich repeat and immunoglobulin-like domain-containing nogo receptor-interacting protein 1"/>
    <property type="match status" value="1"/>
</dbReference>
<dbReference type="Gene3D" id="2.60.40.10">
    <property type="entry name" value="Immunoglobulins"/>
    <property type="match status" value="1"/>
</dbReference>
<keyword evidence="4 12" id="KW-0732">Signal</keyword>
<dbReference type="OMA" id="PITYIHG"/>
<evidence type="ECO:0000256" key="5">
    <source>
        <dbReference type="ARBA" id="ARBA00022737"/>
    </source>
</evidence>
<dbReference type="Gene3D" id="3.80.10.10">
    <property type="entry name" value="Ribonuclease Inhibitor"/>
    <property type="match status" value="1"/>
</dbReference>
<dbReference type="SMART" id="SM00408">
    <property type="entry name" value="IGc2"/>
    <property type="match status" value="1"/>
</dbReference>
<evidence type="ECO:0000259" key="13">
    <source>
        <dbReference type="PROSITE" id="PS50835"/>
    </source>
</evidence>
<keyword evidence="5" id="KW-0677">Repeat</keyword>
<dbReference type="Pfam" id="PF13306">
    <property type="entry name" value="LRR_5"/>
    <property type="match status" value="1"/>
</dbReference>
<dbReference type="PANTHER" id="PTHR45842:SF22">
    <property type="entry name" value="INSULIN-LIKE GROWTH FACTOR-BINDING PROTEIN COMPLEX ACID LABILE SUBUNIT ISOFORM X1"/>
    <property type="match status" value="1"/>
</dbReference>
<dbReference type="InterPro" id="IPR013098">
    <property type="entry name" value="Ig_I-set"/>
</dbReference>
<organism evidence="14 15">
    <name type="scientific">Hippocampus comes</name>
    <name type="common">Tiger tail seahorse</name>
    <dbReference type="NCBI Taxonomy" id="109280"/>
    <lineage>
        <taxon>Eukaryota</taxon>
        <taxon>Metazoa</taxon>
        <taxon>Chordata</taxon>
        <taxon>Craniata</taxon>
        <taxon>Vertebrata</taxon>
        <taxon>Euteleostomi</taxon>
        <taxon>Actinopterygii</taxon>
        <taxon>Neopterygii</taxon>
        <taxon>Teleostei</taxon>
        <taxon>Neoteleostei</taxon>
        <taxon>Acanthomorphata</taxon>
        <taxon>Syngnathiaria</taxon>
        <taxon>Syngnathiformes</taxon>
        <taxon>Syngnathoidei</taxon>
        <taxon>Syngnathidae</taxon>
        <taxon>Hippocampus</taxon>
    </lineage>
</organism>
<keyword evidence="15" id="KW-1185">Reference proteome</keyword>
<feature type="chain" id="PRO_5018768592" evidence="12">
    <location>
        <begin position="27"/>
        <end position="597"/>
    </location>
</feature>
<dbReference type="InterPro" id="IPR036179">
    <property type="entry name" value="Ig-like_dom_sf"/>
</dbReference>
<dbReference type="GO" id="GO:0016020">
    <property type="term" value="C:membrane"/>
    <property type="evidence" value="ECO:0007669"/>
    <property type="project" value="UniProtKB-SubCell"/>
</dbReference>
<evidence type="ECO:0000313" key="15">
    <source>
        <dbReference type="Proteomes" id="UP000264820"/>
    </source>
</evidence>
<feature type="signal peptide" evidence="12">
    <location>
        <begin position="1"/>
        <end position="26"/>
    </location>
</feature>
<proteinExistence type="predicted"/>
<dbReference type="SUPFAM" id="SSF52058">
    <property type="entry name" value="L domain-like"/>
    <property type="match status" value="1"/>
</dbReference>
<dbReference type="AlphaFoldDB" id="A0A3Q2XMU1"/>